<reference evidence="1 2" key="1">
    <citation type="journal article" date="2012" name="Genome Biol.">
        <title>Sequencing three crocodilian genomes to illuminate the evolution of archosaurs and amniotes.</title>
        <authorList>
            <person name="St John J.A."/>
            <person name="Braun E.L."/>
            <person name="Isberg S.R."/>
            <person name="Miles L.G."/>
            <person name="Chong A.Y."/>
            <person name="Gongora J."/>
            <person name="Dalzell P."/>
            <person name="Moran C."/>
            <person name="Bed'hom B."/>
            <person name="Abzhanov A."/>
            <person name="Burgess S.C."/>
            <person name="Cooksey A.M."/>
            <person name="Castoe T.A."/>
            <person name="Crawford N.G."/>
            <person name="Densmore L.D."/>
            <person name="Drew J.C."/>
            <person name="Edwards S.V."/>
            <person name="Faircloth B.C."/>
            <person name="Fujita M.K."/>
            <person name="Greenwold M.J."/>
            <person name="Hoffmann F.G."/>
            <person name="Howard J.M."/>
            <person name="Iguchi T."/>
            <person name="Janes D.E."/>
            <person name="Khan S.Y."/>
            <person name="Kohno S."/>
            <person name="de Koning A.J."/>
            <person name="Lance S.L."/>
            <person name="McCarthy F.M."/>
            <person name="McCormack J.E."/>
            <person name="Merchant M.E."/>
            <person name="Peterson D.G."/>
            <person name="Pollock D.D."/>
            <person name="Pourmand N."/>
            <person name="Raney B.J."/>
            <person name="Roessler K.A."/>
            <person name="Sanford J.R."/>
            <person name="Sawyer R.H."/>
            <person name="Schmidt C.J."/>
            <person name="Triplett E.W."/>
            <person name="Tuberville T.D."/>
            <person name="Venegas-Anaya M."/>
            <person name="Howard J.T."/>
            <person name="Jarvis E.D."/>
            <person name="Guillette L.J.Jr."/>
            <person name="Glenn T.C."/>
            <person name="Green R.E."/>
            <person name="Ray D.A."/>
        </authorList>
    </citation>
    <scope>NUCLEOTIDE SEQUENCE [LARGE SCALE GENOMIC DNA]</scope>
    <source>
        <strain evidence="1">KSC_2009_1</strain>
    </source>
</reference>
<gene>
    <name evidence="1" type="ORF">Y1Q_0019182</name>
</gene>
<keyword evidence="2" id="KW-1185">Reference proteome</keyword>
<name>A0A151MQA5_ALLMI</name>
<accession>A0A151MQA5</accession>
<proteinExistence type="predicted"/>
<protein>
    <submittedName>
        <fullName evidence="1">Uncharacterized protein</fullName>
    </submittedName>
</protein>
<evidence type="ECO:0000313" key="1">
    <source>
        <dbReference type="EMBL" id="KYO26711.1"/>
    </source>
</evidence>
<organism evidence="1 2">
    <name type="scientific">Alligator mississippiensis</name>
    <name type="common">American alligator</name>
    <dbReference type="NCBI Taxonomy" id="8496"/>
    <lineage>
        <taxon>Eukaryota</taxon>
        <taxon>Metazoa</taxon>
        <taxon>Chordata</taxon>
        <taxon>Craniata</taxon>
        <taxon>Vertebrata</taxon>
        <taxon>Euteleostomi</taxon>
        <taxon>Archelosauria</taxon>
        <taxon>Archosauria</taxon>
        <taxon>Crocodylia</taxon>
        <taxon>Alligatoridae</taxon>
        <taxon>Alligatorinae</taxon>
        <taxon>Alligator</taxon>
    </lineage>
</organism>
<dbReference type="Proteomes" id="UP000050525">
    <property type="component" value="Unassembled WGS sequence"/>
</dbReference>
<dbReference type="AlphaFoldDB" id="A0A151MQA5"/>
<evidence type="ECO:0000313" key="2">
    <source>
        <dbReference type="Proteomes" id="UP000050525"/>
    </source>
</evidence>
<dbReference type="EMBL" id="AKHW03005461">
    <property type="protein sequence ID" value="KYO26711.1"/>
    <property type="molecule type" value="Genomic_DNA"/>
</dbReference>
<comment type="caution">
    <text evidence="1">The sequence shown here is derived from an EMBL/GenBank/DDBJ whole genome shotgun (WGS) entry which is preliminary data.</text>
</comment>
<sequence length="88" mass="9883">MKVIILNCEKLPLTGIASATPPSKSWICPCPGLLKYSNGLLWLHFPRCCLSQPGYSLIFNKIIFTAAHRRHHKKVVTHPNTKQVPHLA</sequence>